<name>A0A8K2AU16_9HEMI</name>
<dbReference type="AlphaFoldDB" id="A0A8K2AU16"/>
<dbReference type="EMBL" id="MG813495">
    <property type="protein sequence ID" value="UGK73357.1"/>
    <property type="molecule type" value="Genomic_DNA"/>
</dbReference>
<geneLocation type="mitochondrion" evidence="2"/>
<accession>A0A8K2AU16</accession>
<gene>
    <name evidence="2" type="primary">ND6</name>
</gene>
<feature type="transmembrane region" description="Helical" evidence="1">
    <location>
        <begin position="51"/>
        <end position="68"/>
    </location>
</feature>
<protein>
    <submittedName>
        <fullName evidence="2">NADH dehydrogenase subunit 6</fullName>
    </submittedName>
</protein>
<sequence>MKMTMIKIMTMISMMSVTVKNPLSMGIMLLSQTMMLTLMMNKISNSSWFPMITFIMMIGGMMILFIYMSTVASNKKFKPMIKISMVMLIMMIMHEELMLEYQIQEYLSMNIQNENISMMKIYNKSMLTTILMMLYLILTMISINKIIKFNKGPMRSTN</sequence>
<keyword evidence="1" id="KW-1133">Transmembrane helix</keyword>
<evidence type="ECO:0000256" key="1">
    <source>
        <dbReference type="SAM" id="Phobius"/>
    </source>
</evidence>
<feature type="transmembrane region" description="Helical" evidence="1">
    <location>
        <begin position="126"/>
        <end position="147"/>
    </location>
</feature>
<proteinExistence type="predicted"/>
<reference evidence="2" key="1">
    <citation type="submission" date="2018-01" db="EMBL/GenBank/DDBJ databases">
        <authorList>
            <person name="Dai R.H."/>
            <person name="Wang J.J."/>
        </authorList>
    </citation>
    <scope>NUCLEOTIDE SEQUENCE</scope>
</reference>
<evidence type="ECO:0000313" key="2">
    <source>
        <dbReference type="EMBL" id="UGK73357.1"/>
    </source>
</evidence>
<keyword evidence="1" id="KW-0472">Membrane</keyword>
<keyword evidence="2" id="KW-0496">Mitochondrion</keyword>
<keyword evidence="1" id="KW-0812">Transmembrane</keyword>
<organism evidence="2">
    <name type="scientific">Mesargus serrata</name>
    <dbReference type="NCBI Taxonomy" id="2901391"/>
    <lineage>
        <taxon>Eukaryota</taxon>
        <taxon>Metazoa</taxon>
        <taxon>Ecdysozoa</taxon>
        <taxon>Arthropoda</taxon>
        <taxon>Hexapoda</taxon>
        <taxon>Insecta</taxon>
        <taxon>Pterygota</taxon>
        <taxon>Neoptera</taxon>
        <taxon>Paraneoptera</taxon>
        <taxon>Hemiptera</taxon>
        <taxon>Auchenorrhyncha</taxon>
        <taxon>Membracoidea</taxon>
        <taxon>Cicadellidae</taxon>
        <taxon>Ulopinae</taxon>
        <taxon>Mesargus</taxon>
    </lineage>
</organism>